<reference evidence="3" key="1">
    <citation type="submission" date="2025-08" db="UniProtKB">
        <authorList>
            <consortium name="RefSeq"/>
        </authorList>
    </citation>
    <scope>IDENTIFICATION</scope>
</reference>
<dbReference type="GO" id="GO:0005634">
    <property type="term" value="C:nucleus"/>
    <property type="evidence" value="ECO:0007669"/>
    <property type="project" value="TreeGrafter"/>
</dbReference>
<evidence type="ECO:0000256" key="1">
    <source>
        <dbReference type="SAM" id="MobiDB-lite"/>
    </source>
</evidence>
<dbReference type="PANTHER" id="PTHR13060:SF0">
    <property type="entry name" value="PROTEIN ECDYSONELESS HOMOLOG"/>
    <property type="match status" value="1"/>
</dbReference>
<dbReference type="PANTHER" id="PTHR13060">
    <property type="entry name" value="SGT1 PROTEIN HSGT1 SUPPRESSOR OF GCR2"/>
    <property type="match status" value="1"/>
</dbReference>
<dbReference type="AlphaFoldDB" id="A0A6I9SFH9"/>
<accession>A0A6I9SFH9</accession>
<dbReference type="InParanoid" id="A0A6I9SFH9"/>
<dbReference type="RefSeq" id="XP_010938621.1">
    <property type="nucleotide sequence ID" value="XM_010940319.3"/>
</dbReference>
<protein>
    <submittedName>
        <fullName evidence="3">Protein ecdysoneless homolog isoform X1</fullName>
    </submittedName>
</protein>
<name>A0A6I9SFH9_ELAGV</name>
<dbReference type="OrthoDB" id="27237at2759"/>
<evidence type="ECO:0000313" key="3">
    <source>
        <dbReference type="RefSeq" id="XP_010938621.1"/>
    </source>
</evidence>
<keyword evidence="2" id="KW-1185">Reference proteome</keyword>
<dbReference type="InterPro" id="IPR010770">
    <property type="entry name" value="Ecd"/>
</dbReference>
<gene>
    <name evidence="3" type="primary">LOC105057649</name>
</gene>
<proteinExistence type="predicted"/>
<feature type="region of interest" description="Disordered" evidence="1">
    <location>
        <begin position="442"/>
        <end position="463"/>
    </location>
</feature>
<sequence length="660" mass="73936">MEEVRRNPRIPEDTVFYAIYPDLPPDFPPAEAAAALRSLHLHLIQSVLAPHLRDYIWQHEPFHLSLPSSSSVASSHCSFCGSPSLPHLHGKTRFGDNLDDEWFVVFLLFEASRAVPSLSARVWDSDGEFLLIEAAFSLPRWLDPDTSTNRVFIRRGDLHIVPRDRFASNPPLAAALDAVRSDDIDTRASDAVQAAINRRISRYPERARANTHRVRVRVPLPVAQVLKHEPCLISLAVEGFYDRDVDSMKHAARMDKFLRSNGGGIEMVRISVRMSRAMYAQLVQQNFQAPRCYPMPSREEGPAAYMEVELGMKIACGFEMMYQERRRAGKEGKGTTWEAFKRSLENSGCFEGLLPGSKEYQRIMDSALEYYKNSSLSSRTREIMNAPVQRIDEILSMPCSVDDFEGVELPPNDDDSWLYNGEDELNSAILERQKEMEIYEAERKHRKDKRQKDIADGSSSLSDDVNLGDIVESMQAFVQKVSSFEGAEVPPNRNSKTVELDADQFMKIMGSVIGEEPHEEIARDADFEGDTSSSDMDFELGWCSTPYDFADGSEDEGDLAEDGNGDTFMQSYSDALNKELNDTTLKRSFIRASQQHSNNSNEGPSNAGKDTDEELTPVDVDVNLVKSFLDSFSSQQGLAGPASNVLGLMGVKVPPDAKKM</sequence>
<dbReference type="Proteomes" id="UP000504607">
    <property type="component" value="Chromosome 14"/>
</dbReference>
<feature type="region of interest" description="Disordered" evidence="1">
    <location>
        <begin position="592"/>
        <end position="613"/>
    </location>
</feature>
<organism evidence="2 3">
    <name type="scientific">Elaeis guineensis var. tenera</name>
    <name type="common">Oil palm</name>
    <dbReference type="NCBI Taxonomy" id="51953"/>
    <lineage>
        <taxon>Eukaryota</taxon>
        <taxon>Viridiplantae</taxon>
        <taxon>Streptophyta</taxon>
        <taxon>Embryophyta</taxon>
        <taxon>Tracheophyta</taxon>
        <taxon>Spermatophyta</taxon>
        <taxon>Magnoliopsida</taxon>
        <taxon>Liliopsida</taxon>
        <taxon>Arecaceae</taxon>
        <taxon>Arecoideae</taxon>
        <taxon>Cocoseae</taxon>
        <taxon>Elaeidinae</taxon>
        <taxon>Elaeis</taxon>
    </lineage>
</organism>
<feature type="compositionally biased region" description="Polar residues" evidence="1">
    <location>
        <begin position="592"/>
        <end position="604"/>
    </location>
</feature>
<evidence type="ECO:0000313" key="2">
    <source>
        <dbReference type="Proteomes" id="UP000504607"/>
    </source>
</evidence>
<dbReference type="FunCoup" id="A0A6I9SFH9">
    <property type="interactions" value="3244"/>
</dbReference>
<dbReference type="Pfam" id="PF07093">
    <property type="entry name" value="SGT1"/>
    <property type="match status" value="1"/>
</dbReference>